<gene>
    <name evidence="1" type="ORF">Pint_26003</name>
</gene>
<accession>A0ACC0YFV9</accession>
<keyword evidence="2" id="KW-1185">Reference proteome</keyword>
<dbReference type="EMBL" id="CM047742">
    <property type="protein sequence ID" value="KAJ0035803.1"/>
    <property type="molecule type" value="Genomic_DNA"/>
</dbReference>
<name>A0ACC0YFV9_9ROSI</name>
<protein>
    <submittedName>
        <fullName evidence="1">Uncharacterized protein</fullName>
    </submittedName>
</protein>
<organism evidence="1 2">
    <name type="scientific">Pistacia integerrima</name>
    <dbReference type="NCBI Taxonomy" id="434235"/>
    <lineage>
        <taxon>Eukaryota</taxon>
        <taxon>Viridiplantae</taxon>
        <taxon>Streptophyta</taxon>
        <taxon>Embryophyta</taxon>
        <taxon>Tracheophyta</taxon>
        <taxon>Spermatophyta</taxon>
        <taxon>Magnoliopsida</taxon>
        <taxon>eudicotyledons</taxon>
        <taxon>Gunneridae</taxon>
        <taxon>Pentapetalae</taxon>
        <taxon>rosids</taxon>
        <taxon>malvids</taxon>
        <taxon>Sapindales</taxon>
        <taxon>Anacardiaceae</taxon>
        <taxon>Pistacia</taxon>
    </lineage>
</organism>
<comment type="caution">
    <text evidence="1">The sequence shown here is derived from an EMBL/GenBank/DDBJ whole genome shotgun (WGS) entry which is preliminary data.</text>
</comment>
<sequence length="224" mass="25817">MARVLCELQFELQHCSFSSSVAEVKQEDYIPKTPAGKDLKRRRKLSKVSTSLTNKFAETRKRQALVLQTWPKFVVKMQDTFKITKINADGKKFDKEYLDFVCVVSRIEADSESLEMYMLLDINTEIYPVKENEKFVVLLTPTINKDGSTVSEYYSQSGRETIADKFEYIMYGKIYRILEEGSGANIKAEIYVSFSGLLMMLKGNPSIVSDFQLDQKVFLCMRKL</sequence>
<evidence type="ECO:0000313" key="1">
    <source>
        <dbReference type="EMBL" id="KAJ0035803.1"/>
    </source>
</evidence>
<evidence type="ECO:0000313" key="2">
    <source>
        <dbReference type="Proteomes" id="UP001163603"/>
    </source>
</evidence>
<dbReference type="Proteomes" id="UP001163603">
    <property type="component" value="Chromosome 7"/>
</dbReference>
<reference evidence="2" key="1">
    <citation type="journal article" date="2023" name="G3 (Bethesda)">
        <title>Genome assembly and association tests identify interacting loci associated with vigor, precocity, and sex in interspecific pistachio rootstocks.</title>
        <authorList>
            <person name="Palmer W."/>
            <person name="Jacygrad E."/>
            <person name="Sagayaradj S."/>
            <person name="Cavanaugh K."/>
            <person name="Han R."/>
            <person name="Bertier L."/>
            <person name="Beede B."/>
            <person name="Kafkas S."/>
            <person name="Golino D."/>
            <person name="Preece J."/>
            <person name="Michelmore R."/>
        </authorList>
    </citation>
    <scope>NUCLEOTIDE SEQUENCE [LARGE SCALE GENOMIC DNA]</scope>
</reference>
<proteinExistence type="predicted"/>